<dbReference type="EMBL" id="JAMYWD010000002">
    <property type="protein sequence ID" value="KAJ4979010.1"/>
    <property type="molecule type" value="Genomic_DNA"/>
</dbReference>
<dbReference type="Pfam" id="PF25829">
    <property type="entry name" value="DUF7953"/>
    <property type="match status" value="1"/>
</dbReference>
<dbReference type="AlphaFoldDB" id="A0A9Q0KYI5"/>
<organism evidence="3 4">
    <name type="scientific">Protea cynaroides</name>
    <dbReference type="NCBI Taxonomy" id="273540"/>
    <lineage>
        <taxon>Eukaryota</taxon>
        <taxon>Viridiplantae</taxon>
        <taxon>Streptophyta</taxon>
        <taxon>Embryophyta</taxon>
        <taxon>Tracheophyta</taxon>
        <taxon>Spermatophyta</taxon>
        <taxon>Magnoliopsida</taxon>
        <taxon>Proteales</taxon>
        <taxon>Proteaceae</taxon>
        <taxon>Protea</taxon>
    </lineage>
</organism>
<protein>
    <recommendedName>
        <fullName evidence="2">DUF7953 domain-containing protein</fullName>
    </recommendedName>
</protein>
<dbReference type="PANTHER" id="PTHR33780">
    <property type="entry name" value="EXPRESSED PROTEIN"/>
    <property type="match status" value="1"/>
</dbReference>
<dbReference type="PANTHER" id="PTHR33780:SF3">
    <property type="entry name" value="EXPRESSED PROTEIN"/>
    <property type="match status" value="1"/>
</dbReference>
<evidence type="ECO:0000313" key="4">
    <source>
        <dbReference type="Proteomes" id="UP001141806"/>
    </source>
</evidence>
<proteinExistence type="predicted"/>
<comment type="caution">
    <text evidence="3">The sequence shown here is derived from an EMBL/GenBank/DDBJ whole genome shotgun (WGS) entry which is preliminary data.</text>
</comment>
<gene>
    <name evidence="3" type="ORF">NE237_009790</name>
</gene>
<accession>A0A9Q0KYI5</accession>
<dbReference type="OrthoDB" id="2014701at2759"/>
<dbReference type="Proteomes" id="UP001141806">
    <property type="component" value="Unassembled WGS sequence"/>
</dbReference>
<evidence type="ECO:0000256" key="1">
    <source>
        <dbReference type="SAM" id="Phobius"/>
    </source>
</evidence>
<evidence type="ECO:0000259" key="2">
    <source>
        <dbReference type="Pfam" id="PF25829"/>
    </source>
</evidence>
<feature type="domain" description="DUF7953" evidence="2">
    <location>
        <begin position="32"/>
        <end position="144"/>
    </location>
</feature>
<sequence>MTSRFWKNLKAPAFLLLASLFICFFPGVFSSGVVTLKSIQIFNTHEWFNAKPTVYFHCKGENKTILPDVKEAHVLYTFRGEESWQPLTELPDTKCKRCGLYEKDTLIADDVFDEWEFCSDDFMDPDGNYVRFKHKEFNATFFCPQCVHLKNSSDPASGSHGAKRGKRLNVLLVILISAIVATVSILGGGAYRYWQRRKREQDHARFLKLFEDGDDIEDEFGVEPVL</sequence>
<keyword evidence="4" id="KW-1185">Reference proteome</keyword>
<dbReference type="InterPro" id="IPR057713">
    <property type="entry name" value="DUF7953"/>
</dbReference>
<reference evidence="3" key="1">
    <citation type="journal article" date="2023" name="Plant J.">
        <title>The genome of the king protea, Protea cynaroides.</title>
        <authorList>
            <person name="Chang J."/>
            <person name="Duong T.A."/>
            <person name="Schoeman C."/>
            <person name="Ma X."/>
            <person name="Roodt D."/>
            <person name="Barker N."/>
            <person name="Li Z."/>
            <person name="Van de Peer Y."/>
            <person name="Mizrachi E."/>
        </authorList>
    </citation>
    <scope>NUCLEOTIDE SEQUENCE</scope>
    <source>
        <tissue evidence="3">Young leaves</tissue>
    </source>
</reference>
<name>A0A9Q0KYI5_9MAGN</name>
<keyword evidence="1" id="KW-0472">Membrane</keyword>
<keyword evidence="1" id="KW-1133">Transmembrane helix</keyword>
<evidence type="ECO:0000313" key="3">
    <source>
        <dbReference type="EMBL" id="KAJ4979010.1"/>
    </source>
</evidence>
<keyword evidence="1" id="KW-0812">Transmembrane</keyword>
<feature type="transmembrane region" description="Helical" evidence="1">
    <location>
        <begin position="170"/>
        <end position="191"/>
    </location>
</feature>